<comment type="caution">
    <text evidence="5">The sequence shown here is derived from an EMBL/GenBank/DDBJ whole genome shotgun (WGS) entry which is preliminary data.</text>
</comment>
<comment type="similarity">
    <text evidence="1">Belongs to the transferase hexapeptide repeat family.</text>
</comment>
<dbReference type="InterPro" id="IPR050179">
    <property type="entry name" value="Trans_hexapeptide_repeat"/>
</dbReference>
<organism evidence="5 6">
    <name type="scientific">Paraglaciecola chathamensis</name>
    <dbReference type="NCBI Taxonomy" id="368405"/>
    <lineage>
        <taxon>Bacteria</taxon>
        <taxon>Pseudomonadati</taxon>
        <taxon>Pseudomonadota</taxon>
        <taxon>Gammaproteobacteria</taxon>
        <taxon>Alteromonadales</taxon>
        <taxon>Alteromonadaceae</taxon>
        <taxon>Paraglaciecola</taxon>
    </lineage>
</organism>
<keyword evidence="4" id="KW-0012">Acyltransferase</keyword>
<evidence type="ECO:0000256" key="2">
    <source>
        <dbReference type="ARBA" id="ARBA00022679"/>
    </source>
</evidence>
<protein>
    <submittedName>
        <fullName evidence="5">CatB-related O-acetyltransferase</fullName>
    </submittedName>
</protein>
<dbReference type="Gene3D" id="2.160.10.10">
    <property type="entry name" value="Hexapeptide repeat proteins"/>
    <property type="match status" value="1"/>
</dbReference>
<dbReference type="CDD" id="cd03349">
    <property type="entry name" value="LbH_XAT"/>
    <property type="match status" value="1"/>
</dbReference>
<proteinExistence type="inferred from homology"/>
<dbReference type="PANTHER" id="PTHR43300:SF11">
    <property type="entry name" value="ACETYLTRANSFERASE RV3034C-RELATED"/>
    <property type="match status" value="1"/>
</dbReference>
<evidence type="ECO:0000256" key="3">
    <source>
        <dbReference type="ARBA" id="ARBA00022737"/>
    </source>
</evidence>
<dbReference type="InterPro" id="IPR001451">
    <property type="entry name" value="Hexapep"/>
</dbReference>
<dbReference type="InterPro" id="IPR011004">
    <property type="entry name" value="Trimer_LpxA-like_sf"/>
</dbReference>
<keyword evidence="3" id="KW-0677">Repeat</keyword>
<evidence type="ECO:0000313" key="5">
    <source>
        <dbReference type="EMBL" id="MBJ2135415.1"/>
    </source>
</evidence>
<dbReference type="EMBL" id="JAEILT010000003">
    <property type="protein sequence ID" value="MBJ2135415.1"/>
    <property type="molecule type" value="Genomic_DNA"/>
</dbReference>
<evidence type="ECO:0000313" key="6">
    <source>
        <dbReference type="Proteomes" id="UP000649232"/>
    </source>
</evidence>
<dbReference type="PROSITE" id="PS00101">
    <property type="entry name" value="HEXAPEP_TRANSFERASES"/>
    <property type="match status" value="1"/>
</dbReference>
<dbReference type="InterPro" id="IPR018357">
    <property type="entry name" value="Hexapep_transf_CS"/>
</dbReference>
<dbReference type="RefSeq" id="WP_198823615.1">
    <property type="nucleotide sequence ID" value="NZ_JAEILT010000003.1"/>
</dbReference>
<dbReference type="PANTHER" id="PTHR43300">
    <property type="entry name" value="ACETYLTRANSFERASE"/>
    <property type="match status" value="1"/>
</dbReference>
<dbReference type="Proteomes" id="UP000649232">
    <property type="component" value="Unassembled WGS sequence"/>
</dbReference>
<dbReference type="SUPFAM" id="SSF51161">
    <property type="entry name" value="Trimeric LpxA-like enzymes"/>
    <property type="match status" value="1"/>
</dbReference>
<keyword evidence="2" id="KW-0808">Transferase</keyword>
<accession>A0ABS0W9E8</accession>
<evidence type="ECO:0000256" key="1">
    <source>
        <dbReference type="ARBA" id="ARBA00007274"/>
    </source>
</evidence>
<gene>
    <name evidence="5" type="ORF">JEU11_03030</name>
</gene>
<dbReference type="Pfam" id="PF00132">
    <property type="entry name" value="Hexapep"/>
    <property type="match status" value="1"/>
</dbReference>
<sequence>MLRVLYRALRSKLVTLYVIFKNRNCVMSYDSNLANNNIFGYQVKIADKCRVFASNIGDYSYLADNVSLNKCKIGKFCSIGPSSKINLGNHPINAVSTSPSTYSETTSKEYSRFIDVTIGNDVWIGADVKVCGGVTIGHGAVIGACSYINQNVPPYAVVVGIPGKIIKYRFDEKTISKLIKLSWWDWPVDKIKDIASAGGFDNVQAFIKKN</sequence>
<name>A0ABS0W9E8_9ALTE</name>
<reference evidence="5 6" key="1">
    <citation type="submission" date="2020-12" db="EMBL/GenBank/DDBJ databases">
        <title>Draft genome sequences of nine environmental bacterial isolates colonizing plastic.</title>
        <authorList>
            <person name="Borre I."/>
            <person name="Sonnenschein E.C."/>
        </authorList>
    </citation>
    <scope>NUCLEOTIDE SEQUENCE [LARGE SCALE GENOMIC DNA]</scope>
    <source>
        <strain evidence="5 6">IB30</strain>
    </source>
</reference>
<evidence type="ECO:0000256" key="4">
    <source>
        <dbReference type="ARBA" id="ARBA00023315"/>
    </source>
</evidence>